<accession>A0A1U7NVJ6</accession>
<dbReference type="Proteomes" id="UP000186607">
    <property type="component" value="Unassembled WGS sequence"/>
</dbReference>
<sequence>MKIALLPLDDRPVSVQLPQQVAALHGLELVIPPLETLGHFMRAGDTGLAASWLREQAAQVDAAVINVDALCYGGLIQGRQPHVPLAAALERLSLLTELRADFPRLRILAVSVIMRTTITASNAAQMPFYEAMGEFVQLRSLLPGRPDLQPEFERLQSFLPAELVGEFDAARARNHHINRACLELCSAGVIERLLLLQEDCTPAGPHRAEQRALLQERRALGLADRAFLHPGADEGSAMCLAVLAAQDQPLTYQLCVTNSATFHQPTPFEDRSIARSFLGQARVLGLRRKAAADRLIFLHTPEATDQQIEAGLDTLAQALERHCAVYVGDLDHPNGGDSRLVHALVRRGLLNELSGYAAWNTAGNAIGTLLSMIVPDRPEEAAHEVAFLTRLMDDWWYQTVARPAINAALLDTGHDSVCLDTEGVREAQRLLRQLWETQRPAWMTERPTPELSFPWPRTFEVALDWPQRVGTAAGQNMEEKP</sequence>
<protein>
    <recommendedName>
        <fullName evidence="3">DUF4127 family protein</fullName>
    </recommendedName>
</protein>
<proteinExistence type="predicted"/>
<evidence type="ECO:0000313" key="1">
    <source>
        <dbReference type="EMBL" id="OLV16939.1"/>
    </source>
</evidence>
<dbReference type="AlphaFoldDB" id="A0A1U7NVJ6"/>
<reference evidence="1 2" key="1">
    <citation type="submission" date="2017-01" db="EMBL/GenBank/DDBJ databases">
        <title>Genome Analysis of Deinococcus marmoris KOPRI26562.</title>
        <authorList>
            <person name="Kim J.H."/>
            <person name="Oh H.-M."/>
        </authorList>
    </citation>
    <scope>NUCLEOTIDE SEQUENCE [LARGE SCALE GENOMIC DNA]</scope>
    <source>
        <strain evidence="1 2">KOPRI26562</strain>
    </source>
</reference>
<dbReference type="RefSeq" id="WP_075834575.1">
    <property type="nucleotide sequence ID" value="NZ_MSTI01000118.1"/>
</dbReference>
<dbReference type="OrthoDB" id="9789552at2"/>
<evidence type="ECO:0000313" key="2">
    <source>
        <dbReference type="Proteomes" id="UP000186607"/>
    </source>
</evidence>
<keyword evidence="2" id="KW-1185">Reference proteome</keyword>
<dbReference type="EMBL" id="MSTI01000118">
    <property type="protein sequence ID" value="OLV16939.1"/>
    <property type="molecule type" value="Genomic_DNA"/>
</dbReference>
<comment type="caution">
    <text evidence="1">The sequence shown here is derived from an EMBL/GenBank/DDBJ whole genome shotgun (WGS) entry which is preliminary data.</text>
</comment>
<dbReference type="STRING" id="249408.BOO71_0010351"/>
<dbReference type="Pfam" id="PF13552">
    <property type="entry name" value="DUF4127"/>
    <property type="match status" value="1"/>
</dbReference>
<dbReference type="InterPro" id="IPR025394">
    <property type="entry name" value="DUF4127"/>
</dbReference>
<name>A0A1U7NVJ6_9DEIO</name>
<gene>
    <name evidence="1" type="ORF">BOO71_0010351</name>
</gene>
<evidence type="ECO:0008006" key="3">
    <source>
        <dbReference type="Google" id="ProtNLM"/>
    </source>
</evidence>
<organism evidence="1 2">
    <name type="scientific">Deinococcus marmoris</name>
    <dbReference type="NCBI Taxonomy" id="249408"/>
    <lineage>
        <taxon>Bacteria</taxon>
        <taxon>Thermotogati</taxon>
        <taxon>Deinococcota</taxon>
        <taxon>Deinococci</taxon>
        <taxon>Deinococcales</taxon>
        <taxon>Deinococcaceae</taxon>
        <taxon>Deinococcus</taxon>
    </lineage>
</organism>